<evidence type="ECO:0000259" key="4">
    <source>
        <dbReference type="PROSITE" id="PS50887"/>
    </source>
</evidence>
<reference evidence="5 6" key="1">
    <citation type="submission" date="2023-01" db="EMBL/GenBank/DDBJ databases">
        <title>Novel species of the genus Vogesella isolated from rivers.</title>
        <authorList>
            <person name="Lu H."/>
        </authorList>
    </citation>
    <scope>NUCLEOTIDE SEQUENCE [LARGE SCALE GENOMIC DNA]</scope>
    <source>
        <strain evidence="5 6">DC21W</strain>
    </source>
</reference>
<dbReference type="CDD" id="cd01949">
    <property type="entry name" value="GGDEF"/>
    <property type="match status" value="1"/>
</dbReference>
<dbReference type="InterPro" id="IPR043128">
    <property type="entry name" value="Rev_trsase/Diguanyl_cyclase"/>
</dbReference>
<dbReference type="Pfam" id="PF00990">
    <property type="entry name" value="GGDEF"/>
    <property type="match status" value="1"/>
</dbReference>
<dbReference type="InterPro" id="IPR019734">
    <property type="entry name" value="TPR_rpt"/>
</dbReference>
<dbReference type="SMART" id="SM00028">
    <property type="entry name" value="TPR"/>
    <property type="match status" value="6"/>
</dbReference>
<dbReference type="EC" id="2.7.7.65" evidence="1"/>
<proteinExistence type="predicted"/>
<evidence type="ECO:0000256" key="1">
    <source>
        <dbReference type="ARBA" id="ARBA00012528"/>
    </source>
</evidence>
<dbReference type="SUPFAM" id="SSF48452">
    <property type="entry name" value="TPR-like"/>
    <property type="match status" value="3"/>
</dbReference>
<gene>
    <name evidence="5" type="ORF">PQU95_00835</name>
</gene>
<dbReference type="RefSeq" id="WP_272750252.1">
    <property type="nucleotide sequence ID" value="NZ_JAQQLF010000001.1"/>
</dbReference>
<comment type="catalytic activity">
    <reaction evidence="2">
        <text>2 GTP = 3',3'-c-di-GMP + 2 diphosphate</text>
        <dbReference type="Rhea" id="RHEA:24898"/>
        <dbReference type="ChEBI" id="CHEBI:33019"/>
        <dbReference type="ChEBI" id="CHEBI:37565"/>
        <dbReference type="ChEBI" id="CHEBI:58805"/>
        <dbReference type="EC" id="2.7.7.65"/>
    </reaction>
</comment>
<evidence type="ECO:0000256" key="2">
    <source>
        <dbReference type="ARBA" id="ARBA00034247"/>
    </source>
</evidence>
<comment type="caution">
    <text evidence="5">The sequence shown here is derived from an EMBL/GenBank/DDBJ whole genome shotgun (WGS) entry which is preliminary data.</text>
</comment>
<dbReference type="Pfam" id="PF13374">
    <property type="entry name" value="TPR_10"/>
    <property type="match status" value="1"/>
</dbReference>
<dbReference type="PANTHER" id="PTHR45138">
    <property type="entry name" value="REGULATORY COMPONENTS OF SENSORY TRANSDUCTION SYSTEM"/>
    <property type="match status" value="1"/>
</dbReference>
<name>A0ABT5IT67_9NEIS</name>
<dbReference type="NCBIfam" id="TIGR00254">
    <property type="entry name" value="GGDEF"/>
    <property type="match status" value="1"/>
</dbReference>
<sequence>MIDPLLSTEDLIQRANALRLNDLLQAQQYAEQAVARAEGQVLLLAQALQIRGRIYSARGLLGQALEDALAARQLFGQLGDPFSVAIQDALIGNVYVHEGLFTDALTLYLQALPHIEQSQSSEWYARLLNNLGYAYVQIKMADKAAPFIERCVALARQNGHNHTLAMALDSLARAYMQQGKFAEARQLLGEALFLFSATDTKGYESLCELYLSYASSEAGLGNLPEALRLLDKVQALAREHGRLRQEADALYRAGALYRQHGRCEAALGKLMQALALLSLHDMRSALHECDYEAAMCYQALGDYQLAFEHFQRFHQGRERVFTQQFEARMKHVELMFRLHQAEREREYYRETSNNLAREVERRSARLQAAEQQANTDMLTGLPNRHHFWPRADAMLGVGARWSSLVLVDADHFKRVNDTFGHLAGDQVLRGIGELLAALARPQDLYCRFGGEEFVLLLPDTRAAEAALLAEQLLQQLAASSFSLLPGHQVTLSAGVAELYAEGASGGKQRLRALLGAADQALYRAKDGGRRQVCLASVQGAGTAQT</sequence>
<protein>
    <recommendedName>
        <fullName evidence="1">diguanylate cyclase</fullName>
        <ecNumber evidence="1">2.7.7.65</ecNumber>
    </recommendedName>
</protein>
<organism evidence="5 6">
    <name type="scientific">Vogesella aquatica</name>
    <dbReference type="NCBI Taxonomy" id="2984206"/>
    <lineage>
        <taxon>Bacteria</taxon>
        <taxon>Pseudomonadati</taxon>
        <taxon>Pseudomonadota</taxon>
        <taxon>Betaproteobacteria</taxon>
        <taxon>Neisseriales</taxon>
        <taxon>Chromobacteriaceae</taxon>
        <taxon>Vogesella</taxon>
    </lineage>
</organism>
<evidence type="ECO:0000313" key="6">
    <source>
        <dbReference type="Proteomes" id="UP001219956"/>
    </source>
</evidence>
<dbReference type="Gene3D" id="3.30.70.270">
    <property type="match status" value="1"/>
</dbReference>
<dbReference type="Pfam" id="PF13424">
    <property type="entry name" value="TPR_12"/>
    <property type="match status" value="1"/>
</dbReference>
<feature type="domain" description="GGDEF" evidence="4">
    <location>
        <begin position="400"/>
        <end position="537"/>
    </location>
</feature>
<dbReference type="InterPro" id="IPR011990">
    <property type="entry name" value="TPR-like_helical_dom_sf"/>
</dbReference>
<dbReference type="Gene3D" id="1.25.40.10">
    <property type="entry name" value="Tetratricopeptide repeat domain"/>
    <property type="match status" value="2"/>
</dbReference>
<dbReference type="EMBL" id="JAQQLF010000001">
    <property type="protein sequence ID" value="MDC7715765.1"/>
    <property type="molecule type" value="Genomic_DNA"/>
</dbReference>
<dbReference type="SUPFAM" id="SSF55073">
    <property type="entry name" value="Nucleotide cyclase"/>
    <property type="match status" value="1"/>
</dbReference>
<dbReference type="InterPro" id="IPR000160">
    <property type="entry name" value="GGDEF_dom"/>
</dbReference>
<dbReference type="Proteomes" id="UP001219956">
    <property type="component" value="Unassembled WGS sequence"/>
</dbReference>
<keyword evidence="6" id="KW-1185">Reference proteome</keyword>
<dbReference type="InterPro" id="IPR050469">
    <property type="entry name" value="Diguanylate_Cyclase"/>
</dbReference>
<keyword evidence="3" id="KW-0175">Coiled coil</keyword>
<dbReference type="PANTHER" id="PTHR45138:SF9">
    <property type="entry name" value="DIGUANYLATE CYCLASE DGCM-RELATED"/>
    <property type="match status" value="1"/>
</dbReference>
<evidence type="ECO:0000313" key="5">
    <source>
        <dbReference type="EMBL" id="MDC7715765.1"/>
    </source>
</evidence>
<dbReference type="InterPro" id="IPR029787">
    <property type="entry name" value="Nucleotide_cyclase"/>
</dbReference>
<accession>A0ABT5IT67</accession>
<dbReference type="PROSITE" id="PS50887">
    <property type="entry name" value="GGDEF"/>
    <property type="match status" value="1"/>
</dbReference>
<feature type="coiled-coil region" evidence="3">
    <location>
        <begin position="338"/>
        <end position="376"/>
    </location>
</feature>
<evidence type="ECO:0000256" key="3">
    <source>
        <dbReference type="SAM" id="Coils"/>
    </source>
</evidence>
<dbReference type="SMART" id="SM00267">
    <property type="entry name" value="GGDEF"/>
    <property type="match status" value="1"/>
</dbReference>